<dbReference type="CDD" id="cd01173">
    <property type="entry name" value="pyridoxal_pyridoxamine_kinase"/>
    <property type="match status" value="1"/>
</dbReference>
<name>A0ABR1IYZ0_9AGAR</name>
<dbReference type="PANTHER" id="PTHR10534">
    <property type="entry name" value="PYRIDOXAL KINASE"/>
    <property type="match status" value="1"/>
</dbReference>
<dbReference type="NCBIfam" id="TIGR00687">
    <property type="entry name" value="pyridox_kin"/>
    <property type="match status" value="1"/>
</dbReference>
<keyword evidence="4" id="KW-0547">Nucleotide-binding</keyword>
<evidence type="ECO:0000256" key="6">
    <source>
        <dbReference type="ARBA" id="ARBA00022840"/>
    </source>
</evidence>
<evidence type="ECO:0000256" key="1">
    <source>
        <dbReference type="ARBA" id="ARBA00008805"/>
    </source>
</evidence>
<dbReference type="EMBL" id="JBANRG010000048">
    <property type="protein sequence ID" value="KAK7445117.1"/>
    <property type="molecule type" value="Genomic_DNA"/>
</dbReference>
<dbReference type="SUPFAM" id="SSF53613">
    <property type="entry name" value="Ribokinase-like"/>
    <property type="match status" value="1"/>
</dbReference>
<dbReference type="EC" id="2.7.1.35" evidence="2"/>
<comment type="caution">
    <text evidence="8">The sequence shown here is derived from an EMBL/GenBank/DDBJ whole genome shotgun (WGS) entry which is preliminary data.</text>
</comment>
<evidence type="ECO:0000313" key="8">
    <source>
        <dbReference type="EMBL" id="KAK7445117.1"/>
    </source>
</evidence>
<sequence>MSDKGRILSIQSHVAFGYVGGKAATFPLQCLGFDVDVVNSVQFSNHSGYGRFGGTKTSAVELTSIFDTLELNELLNPSRLLTGYVPNAEALTAVAEVASKLKKQKPDIIYMLDPVMGDSGRLYVAPDVVPVYRRLLSLATIISPNWFEVETLTNVPLKDMPSLRRALTILHTDYKVPNVTISSIPLQPWLVDAIPSHLRPTSEGPHLLCISSSSKFKSESESDRLSSVHAQCVPLLPGYFSGVGDLFSAMIVGHFEPSDASSLPSGKTPLSHAVSCALTKTHAVLVATHEYSEKLPLEDRLPTDDEQDKVEPMRKIKRMKGRELRLIQSMDIITGKAIKDLRHMEPWTGFWEEL</sequence>
<keyword evidence="3 8" id="KW-0808">Transferase</keyword>
<dbReference type="InterPro" id="IPR029056">
    <property type="entry name" value="Ribokinase-like"/>
</dbReference>
<dbReference type="GO" id="GO:0008478">
    <property type="term" value="F:pyridoxal kinase activity"/>
    <property type="evidence" value="ECO:0007669"/>
    <property type="project" value="UniProtKB-EC"/>
</dbReference>
<dbReference type="InterPro" id="IPR013749">
    <property type="entry name" value="PM/HMP-P_kinase-1"/>
</dbReference>
<comment type="similarity">
    <text evidence="1">Belongs to the pyridoxine kinase family.</text>
</comment>
<reference evidence="8 9" key="1">
    <citation type="submission" date="2024-01" db="EMBL/GenBank/DDBJ databases">
        <title>A draft genome for the cacao thread blight pathogen Marasmiellus scandens.</title>
        <authorList>
            <person name="Baruah I.K."/>
            <person name="Leung J."/>
            <person name="Bukari Y."/>
            <person name="Amoako-Attah I."/>
            <person name="Meinhardt L.W."/>
            <person name="Bailey B.A."/>
            <person name="Cohen S.P."/>
        </authorList>
    </citation>
    <scope>NUCLEOTIDE SEQUENCE [LARGE SCALE GENOMIC DNA]</scope>
    <source>
        <strain evidence="8 9">GH-19</strain>
    </source>
</reference>
<accession>A0ABR1IYZ0</accession>
<dbReference type="PANTHER" id="PTHR10534:SF2">
    <property type="entry name" value="PYRIDOXAL KINASE"/>
    <property type="match status" value="1"/>
</dbReference>
<organism evidence="8 9">
    <name type="scientific">Marasmiellus scandens</name>
    <dbReference type="NCBI Taxonomy" id="2682957"/>
    <lineage>
        <taxon>Eukaryota</taxon>
        <taxon>Fungi</taxon>
        <taxon>Dikarya</taxon>
        <taxon>Basidiomycota</taxon>
        <taxon>Agaricomycotina</taxon>
        <taxon>Agaricomycetes</taxon>
        <taxon>Agaricomycetidae</taxon>
        <taxon>Agaricales</taxon>
        <taxon>Marasmiineae</taxon>
        <taxon>Omphalotaceae</taxon>
        <taxon>Marasmiellus</taxon>
    </lineage>
</organism>
<keyword evidence="6" id="KW-0067">ATP-binding</keyword>
<gene>
    <name evidence="8" type="primary">BUD16</name>
    <name evidence="8" type="ORF">VKT23_014985</name>
</gene>
<proteinExistence type="inferred from homology"/>
<evidence type="ECO:0000259" key="7">
    <source>
        <dbReference type="Pfam" id="PF08543"/>
    </source>
</evidence>
<dbReference type="Pfam" id="PF08543">
    <property type="entry name" value="Phos_pyr_kin"/>
    <property type="match status" value="1"/>
</dbReference>
<evidence type="ECO:0000256" key="3">
    <source>
        <dbReference type="ARBA" id="ARBA00022679"/>
    </source>
</evidence>
<dbReference type="InterPro" id="IPR004625">
    <property type="entry name" value="PyrdxlKinase"/>
</dbReference>
<evidence type="ECO:0000256" key="2">
    <source>
        <dbReference type="ARBA" id="ARBA00012104"/>
    </source>
</evidence>
<evidence type="ECO:0000313" key="9">
    <source>
        <dbReference type="Proteomes" id="UP001498398"/>
    </source>
</evidence>
<dbReference type="Proteomes" id="UP001498398">
    <property type="component" value="Unassembled WGS sequence"/>
</dbReference>
<feature type="domain" description="Pyridoxamine kinase/Phosphomethylpyrimidine kinase" evidence="7">
    <location>
        <begin position="82"/>
        <end position="181"/>
    </location>
</feature>
<dbReference type="Gene3D" id="3.40.1190.20">
    <property type="match status" value="1"/>
</dbReference>
<evidence type="ECO:0000256" key="4">
    <source>
        <dbReference type="ARBA" id="ARBA00022741"/>
    </source>
</evidence>
<keyword evidence="9" id="KW-1185">Reference proteome</keyword>
<keyword evidence="5 8" id="KW-0418">Kinase</keyword>
<protein>
    <recommendedName>
        <fullName evidence="2">pyridoxal kinase</fullName>
        <ecNumber evidence="2">2.7.1.35</ecNumber>
    </recommendedName>
</protein>
<evidence type="ECO:0000256" key="5">
    <source>
        <dbReference type="ARBA" id="ARBA00022777"/>
    </source>
</evidence>